<feature type="domain" description="PilZ" evidence="2">
    <location>
        <begin position="59"/>
        <end position="160"/>
    </location>
</feature>
<comment type="caution">
    <text evidence="3">The sequence shown here is derived from an EMBL/GenBank/DDBJ whole genome shotgun (WGS) entry which is preliminary data.</text>
</comment>
<keyword evidence="4" id="KW-1185">Reference proteome</keyword>
<feature type="compositionally biased region" description="Basic and acidic residues" evidence="1">
    <location>
        <begin position="18"/>
        <end position="31"/>
    </location>
</feature>
<evidence type="ECO:0000313" key="4">
    <source>
        <dbReference type="Proteomes" id="UP000440224"/>
    </source>
</evidence>
<name>A0A6N7PT42_9BACT</name>
<feature type="region of interest" description="Disordered" evidence="1">
    <location>
        <begin position="1"/>
        <end position="56"/>
    </location>
</feature>
<dbReference type="SUPFAM" id="SSF141371">
    <property type="entry name" value="PilZ domain-like"/>
    <property type="match status" value="1"/>
</dbReference>
<gene>
    <name evidence="3" type="ORF">GF068_14965</name>
</gene>
<evidence type="ECO:0000256" key="1">
    <source>
        <dbReference type="SAM" id="MobiDB-lite"/>
    </source>
</evidence>
<reference evidence="3 4" key="1">
    <citation type="submission" date="2019-10" db="EMBL/GenBank/DDBJ databases">
        <title>A soil myxobacterium in the family Polyangiaceae.</title>
        <authorList>
            <person name="Li Y."/>
            <person name="Wang J."/>
        </authorList>
    </citation>
    <scope>NUCLEOTIDE SEQUENCE [LARGE SCALE GENOMIC DNA]</scope>
    <source>
        <strain evidence="3 4">DSM 14734</strain>
    </source>
</reference>
<dbReference type="NCBIfam" id="TIGR02266">
    <property type="entry name" value="gmx_TIGR02266"/>
    <property type="match status" value="1"/>
</dbReference>
<evidence type="ECO:0000259" key="2">
    <source>
        <dbReference type="Pfam" id="PF07238"/>
    </source>
</evidence>
<dbReference type="Gene3D" id="2.40.10.220">
    <property type="entry name" value="predicted glycosyltransferase like domains"/>
    <property type="match status" value="1"/>
</dbReference>
<proteinExistence type="predicted"/>
<protein>
    <submittedName>
        <fullName evidence="3">TIGR02266 family protein</fullName>
    </submittedName>
</protein>
<dbReference type="EMBL" id="WJIE01000004">
    <property type="protein sequence ID" value="MRG93224.1"/>
    <property type="molecule type" value="Genomic_DNA"/>
</dbReference>
<organism evidence="3 4">
    <name type="scientific">Polyangium spumosum</name>
    <dbReference type="NCBI Taxonomy" id="889282"/>
    <lineage>
        <taxon>Bacteria</taxon>
        <taxon>Pseudomonadati</taxon>
        <taxon>Myxococcota</taxon>
        <taxon>Polyangia</taxon>
        <taxon>Polyangiales</taxon>
        <taxon>Polyangiaceae</taxon>
        <taxon>Polyangium</taxon>
    </lineage>
</organism>
<dbReference type="InterPro" id="IPR011752">
    <property type="entry name" value="PilV_Myxo-type"/>
</dbReference>
<accession>A0A6N7PT42</accession>
<dbReference type="AlphaFoldDB" id="A0A6N7PT42"/>
<evidence type="ECO:0000313" key="3">
    <source>
        <dbReference type="EMBL" id="MRG93224.1"/>
    </source>
</evidence>
<sequence>MAGSLGARVESDYAEGSMGERHGSDPERGAVDEAAAADKPPSSTRGDDVAPTSSRRWFERRSSERYDVTWSVDCETEETFLYAAITNISELGIFVRTTEPLPVGTSLTLRFASPNSGEPFVLEGSVQWVNVVRPLHDNPNPGMGVRFVRITAAERERLVETIRTIAYLRENAGPVSN</sequence>
<dbReference type="OrthoDB" id="5516460at2"/>
<dbReference type="Proteomes" id="UP000440224">
    <property type="component" value="Unassembled WGS sequence"/>
</dbReference>
<dbReference type="InterPro" id="IPR009875">
    <property type="entry name" value="PilZ_domain"/>
</dbReference>
<dbReference type="GO" id="GO:0035438">
    <property type="term" value="F:cyclic-di-GMP binding"/>
    <property type="evidence" value="ECO:0007669"/>
    <property type="project" value="InterPro"/>
</dbReference>
<dbReference type="Pfam" id="PF07238">
    <property type="entry name" value="PilZ"/>
    <property type="match status" value="1"/>
</dbReference>